<evidence type="ECO:0000259" key="8">
    <source>
        <dbReference type="Pfam" id="PF12704"/>
    </source>
</evidence>
<dbReference type="Pfam" id="PF12704">
    <property type="entry name" value="MacB_PCD"/>
    <property type="match status" value="2"/>
</dbReference>
<gene>
    <name evidence="9" type="ORF">SAMN04488109_5681</name>
</gene>
<evidence type="ECO:0000256" key="4">
    <source>
        <dbReference type="ARBA" id="ARBA00022989"/>
    </source>
</evidence>
<comment type="subcellular location">
    <subcellularLocation>
        <location evidence="1">Cell membrane</location>
        <topology evidence="1">Multi-pass membrane protein</topology>
    </subcellularLocation>
</comment>
<protein>
    <submittedName>
        <fullName evidence="9">Duplicated orphan permease</fullName>
    </submittedName>
</protein>
<dbReference type="PANTHER" id="PTHR30572">
    <property type="entry name" value="MEMBRANE COMPONENT OF TRANSPORTER-RELATED"/>
    <property type="match status" value="1"/>
</dbReference>
<dbReference type="InterPro" id="IPR003838">
    <property type="entry name" value="ABC3_permease_C"/>
</dbReference>
<keyword evidence="3 6" id="KW-0812">Transmembrane</keyword>
<dbReference type="STRING" id="947013.SAMN04488109_5681"/>
<dbReference type="Proteomes" id="UP000184212">
    <property type="component" value="Unassembled WGS sequence"/>
</dbReference>
<dbReference type="Pfam" id="PF02687">
    <property type="entry name" value="FtsX"/>
    <property type="match status" value="2"/>
</dbReference>
<feature type="domain" description="MacB-like periplasmic core" evidence="8">
    <location>
        <begin position="441"/>
        <end position="637"/>
    </location>
</feature>
<feature type="transmembrane region" description="Helical" evidence="6">
    <location>
        <begin position="343"/>
        <end position="363"/>
    </location>
</feature>
<feature type="transmembrane region" description="Helical" evidence="6">
    <location>
        <begin position="383"/>
        <end position="411"/>
    </location>
</feature>
<dbReference type="InterPro" id="IPR050250">
    <property type="entry name" value="Macrolide_Exporter_MacB"/>
</dbReference>
<feature type="transmembrane region" description="Helical" evidence="6">
    <location>
        <begin position="286"/>
        <end position="308"/>
    </location>
</feature>
<feature type="transmembrane region" description="Helical" evidence="6">
    <location>
        <begin position="730"/>
        <end position="749"/>
    </location>
</feature>
<keyword evidence="2" id="KW-1003">Cell membrane</keyword>
<evidence type="ECO:0000256" key="5">
    <source>
        <dbReference type="ARBA" id="ARBA00023136"/>
    </source>
</evidence>
<dbReference type="RefSeq" id="WP_073141475.1">
    <property type="nucleotide sequence ID" value="NZ_FQWQ01000005.1"/>
</dbReference>
<feature type="domain" description="ABC3 transporter permease C-terminal" evidence="7">
    <location>
        <begin position="681"/>
        <end position="790"/>
    </location>
</feature>
<evidence type="ECO:0000313" key="9">
    <source>
        <dbReference type="EMBL" id="SHH86629.1"/>
    </source>
</evidence>
<evidence type="ECO:0000256" key="2">
    <source>
        <dbReference type="ARBA" id="ARBA00022475"/>
    </source>
</evidence>
<dbReference type="OrthoDB" id="5933722at2"/>
<evidence type="ECO:0000313" key="10">
    <source>
        <dbReference type="Proteomes" id="UP000184212"/>
    </source>
</evidence>
<feature type="transmembrane region" description="Helical" evidence="6">
    <location>
        <begin position="431"/>
        <end position="450"/>
    </location>
</feature>
<evidence type="ECO:0000256" key="1">
    <source>
        <dbReference type="ARBA" id="ARBA00004651"/>
    </source>
</evidence>
<dbReference type="InterPro" id="IPR025857">
    <property type="entry name" value="MacB_PCD"/>
</dbReference>
<proteinExistence type="predicted"/>
<keyword evidence="4 6" id="KW-1133">Transmembrane helix</keyword>
<reference evidence="9 10" key="1">
    <citation type="submission" date="2016-11" db="EMBL/GenBank/DDBJ databases">
        <authorList>
            <person name="Jaros S."/>
            <person name="Januszkiewicz K."/>
            <person name="Wedrychowicz H."/>
        </authorList>
    </citation>
    <scope>NUCLEOTIDE SEQUENCE [LARGE SCALE GENOMIC DNA]</scope>
    <source>
        <strain evidence="9 10">DSM 24574</strain>
    </source>
</reference>
<evidence type="ECO:0000259" key="7">
    <source>
        <dbReference type="Pfam" id="PF02687"/>
    </source>
</evidence>
<evidence type="ECO:0000256" key="3">
    <source>
        <dbReference type="ARBA" id="ARBA00022692"/>
    </source>
</evidence>
<sequence length="801" mass="88954">MLKNYFKTAIRNLLRGKGSTLINISGLAMGITCSLVLFLLVRHLSSYDNFHSKRDRIYRVVSESDGNDGKQYTSGVPTVLPDAFRTDFPEVENIMFGEYRAPALITLPQPKGEPKKYEERSGVVIIEPGFFQIFDRPVLIGDAQKGLAEPNSAVISKRSALKYFGKEDAIGEVLKFENIEYKVAAVAEDYPSNTDFPFDVMLSYITVKKDREQSGWNSIWSDQQCYILLKEGETPSKIQSRLPAFAEKYIGKDDPDNTQFALEPLSDLHFDTRYETFSYNTVERGMLMAFGVIGFILIITACINFVNLATAEAIKRSKEVGIRKSLGSTKGQLIRQFLGETGLITLISLLIAIALSQLALTFLNPFLDLHLSLNFGSDLQLWGFIILVSAIVALMAGLYPAFVVSGFQPALALKNLISNKNSSGYNLRRGLVVAQFMISQFFIIGTIVVIDQMNYFQKKDLGFRKDAILMVPVPERVSVRAMEGVSKLRTLREEAAVMPGVQAVSLNSDPPSSGHVSGTNLKVEGGDENYATQVKQIDGNYASLFGLQFIAGKNLQDLDTATGFVVNEKLAHTVGFANAAEIEGKILKMRGKTLPVVGVVKDFHTVSLRSAIEPLVLMNQVSEYRYLALQVKAGAVQDVLAKLRPMWERSYPDYIFSYEFLDQKIEEFYEGERRISVLLSVFSSIAIFIGCLGLFGLVTFMANQKTKEIGVRKVMGASVESIVFMFSREFLKLISLGFLIAAPTAWWVMNMFLDEFAYKITIGPGIFLIGLVTTLVIAMATVGYRSFKAAVVNPVKSLRSE</sequence>
<feature type="domain" description="MacB-like periplasmic core" evidence="8">
    <location>
        <begin position="20"/>
        <end position="243"/>
    </location>
</feature>
<feature type="transmembrane region" description="Helical" evidence="6">
    <location>
        <begin position="761"/>
        <end position="784"/>
    </location>
</feature>
<dbReference type="AlphaFoldDB" id="A0A1M5WGF4"/>
<keyword evidence="5 6" id="KW-0472">Membrane</keyword>
<dbReference type="EMBL" id="FQWQ01000005">
    <property type="protein sequence ID" value="SHH86629.1"/>
    <property type="molecule type" value="Genomic_DNA"/>
</dbReference>
<evidence type="ECO:0000256" key="6">
    <source>
        <dbReference type="SAM" id="Phobius"/>
    </source>
</evidence>
<name>A0A1M5WGF4_9BACT</name>
<dbReference type="GO" id="GO:0005886">
    <property type="term" value="C:plasma membrane"/>
    <property type="evidence" value="ECO:0007669"/>
    <property type="project" value="UniProtKB-SubCell"/>
</dbReference>
<dbReference type="PANTHER" id="PTHR30572:SF18">
    <property type="entry name" value="ABC-TYPE MACROLIDE FAMILY EXPORT SYSTEM PERMEASE COMPONENT 2"/>
    <property type="match status" value="1"/>
</dbReference>
<accession>A0A1M5WGF4</accession>
<organism evidence="9 10">
    <name type="scientific">Chryseolinea serpens</name>
    <dbReference type="NCBI Taxonomy" id="947013"/>
    <lineage>
        <taxon>Bacteria</taxon>
        <taxon>Pseudomonadati</taxon>
        <taxon>Bacteroidota</taxon>
        <taxon>Cytophagia</taxon>
        <taxon>Cytophagales</taxon>
        <taxon>Fulvivirgaceae</taxon>
        <taxon>Chryseolinea</taxon>
    </lineage>
</organism>
<dbReference type="GO" id="GO:0022857">
    <property type="term" value="F:transmembrane transporter activity"/>
    <property type="evidence" value="ECO:0007669"/>
    <property type="project" value="TreeGrafter"/>
</dbReference>
<keyword evidence="10" id="KW-1185">Reference proteome</keyword>
<feature type="transmembrane region" description="Helical" evidence="6">
    <location>
        <begin position="677"/>
        <end position="702"/>
    </location>
</feature>
<feature type="domain" description="ABC3 transporter permease C-terminal" evidence="7">
    <location>
        <begin position="292"/>
        <end position="407"/>
    </location>
</feature>
<feature type="transmembrane region" description="Helical" evidence="6">
    <location>
        <begin position="21"/>
        <end position="41"/>
    </location>
</feature>